<dbReference type="STRING" id="856736.SAMN04488058_11869"/>
<keyword evidence="1" id="KW-0812">Transmembrane</keyword>
<keyword evidence="3" id="KW-1185">Reference proteome</keyword>
<evidence type="ECO:0000313" key="3">
    <source>
        <dbReference type="Proteomes" id="UP000199223"/>
    </source>
</evidence>
<dbReference type="RefSeq" id="WP_092265403.1">
    <property type="nucleotide sequence ID" value="NZ_FNZA01000018.1"/>
</dbReference>
<dbReference type="Proteomes" id="UP000199223">
    <property type="component" value="Unassembled WGS sequence"/>
</dbReference>
<keyword evidence="1" id="KW-1133">Transmembrane helix</keyword>
<gene>
    <name evidence="2" type="ORF">SAMN04488058_11869</name>
</gene>
<dbReference type="OrthoDB" id="62991at2"/>
<feature type="transmembrane region" description="Helical" evidence="1">
    <location>
        <begin position="179"/>
        <end position="196"/>
    </location>
</feature>
<proteinExistence type="predicted"/>
<keyword evidence="1" id="KW-0472">Membrane</keyword>
<dbReference type="EMBL" id="FNZA01000018">
    <property type="protein sequence ID" value="SEJ78362.1"/>
    <property type="molecule type" value="Genomic_DNA"/>
</dbReference>
<evidence type="ECO:0000256" key="1">
    <source>
        <dbReference type="SAM" id="Phobius"/>
    </source>
</evidence>
<reference evidence="3" key="1">
    <citation type="submission" date="2016-10" db="EMBL/GenBank/DDBJ databases">
        <authorList>
            <person name="Varghese N."/>
            <person name="Submissions S."/>
        </authorList>
    </citation>
    <scope>NUCLEOTIDE SEQUENCE [LARGE SCALE GENOMIC DNA]</scope>
    <source>
        <strain evidence="3">CGMCC 1.10218</strain>
    </source>
</reference>
<name>A0A1H7BUK7_9DEIO</name>
<feature type="transmembrane region" description="Helical" evidence="1">
    <location>
        <begin position="146"/>
        <end position="167"/>
    </location>
</feature>
<dbReference type="AlphaFoldDB" id="A0A1H7BUK7"/>
<feature type="transmembrane region" description="Helical" evidence="1">
    <location>
        <begin position="106"/>
        <end position="126"/>
    </location>
</feature>
<organism evidence="2 3">
    <name type="scientific">Deinococcus reticulitermitis</name>
    <dbReference type="NCBI Taxonomy" id="856736"/>
    <lineage>
        <taxon>Bacteria</taxon>
        <taxon>Thermotogati</taxon>
        <taxon>Deinococcota</taxon>
        <taxon>Deinococci</taxon>
        <taxon>Deinococcales</taxon>
        <taxon>Deinococcaceae</taxon>
        <taxon>Deinococcus</taxon>
    </lineage>
</organism>
<feature type="transmembrane region" description="Helical" evidence="1">
    <location>
        <begin position="81"/>
        <end position="100"/>
    </location>
</feature>
<accession>A0A1H7BUK7</accession>
<evidence type="ECO:0000313" key="2">
    <source>
        <dbReference type="EMBL" id="SEJ78362.1"/>
    </source>
</evidence>
<protein>
    <submittedName>
        <fullName evidence="2">Uncharacterized protein</fullName>
    </submittedName>
</protein>
<feature type="transmembrane region" description="Helical" evidence="1">
    <location>
        <begin position="39"/>
        <end position="60"/>
    </location>
</feature>
<sequence>MNRWRLPALASQGLYVAASFALAAYLLSSGLNEGSALLAFRAFLAGLVGVWWGVVLSRYLRAQATPETDGTLRALRASFPWLTAYRLALWLLSLLLVGAADPNVNPGTSVIVMLVSFAYIFAKNAVYGTLTRQAGNPQDAAGRAQLAGWLNIGAAVSLALAVINGLPARGNPPPQTLELTLSVLPAAFDLLALVLARRAVLALPPTAQGSR</sequence>